<evidence type="ECO:0000313" key="1">
    <source>
        <dbReference type="EMBL" id="KAB8033671.1"/>
    </source>
</evidence>
<comment type="caution">
    <text evidence="1">The sequence shown here is derived from an EMBL/GenBank/DDBJ whole genome shotgun (WGS) entry which is preliminary data.</text>
</comment>
<gene>
    <name evidence="1" type="ORF">GCL57_02900</name>
</gene>
<reference evidence="1 2" key="1">
    <citation type="submission" date="2019-10" db="EMBL/GenBank/DDBJ databases">
        <title>New genus of Silvanigrellaceae.</title>
        <authorList>
            <person name="Pitt A."/>
            <person name="Hahn M.W."/>
        </authorList>
    </citation>
    <scope>NUCLEOTIDE SEQUENCE [LARGE SCALE GENOMIC DNA]</scope>
    <source>
        <strain evidence="1 2">33A1-SZDP</strain>
    </source>
</reference>
<dbReference type="EMBL" id="WFLN01000004">
    <property type="protein sequence ID" value="KAB8033671.1"/>
    <property type="molecule type" value="Genomic_DNA"/>
</dbReference>
<dbReference type="AlphaFoldDB" id="A0A833N862"/>
<accession>A0A833N862</accession>
<protein>
    <submittedName>
        <fullName evidence="1">Uncharacterized protein</fullName>
    </submittedName>
</protein>
<dbReference type="RefSeq" id="WP_152211757.1">
    <property type="nucleotide sequence ID" value="NZ_WFLN01000004.1"/>
</dbReference>
<proteinExistence type="predicted"/>
<dbReference type="Proteomes" id="UP000442694">
    <property type="component" value="Unassembled WGS sequence"/>
</dbReference>
<organism evidence="1 2">
    <name type="scientific">Fluviispira multicolorata</name>
    <dbReference type="NCBI Taxonomy" id="2654512"/>
    <lineage>
        <taxon>Bacteria</taxon>
        <taxon>Pseudomonadati</taxon>
        <taxon>Bdellovibrionota</taxon>
        <taxon>Oligoflexia</taxon>
        <taxon>Silvanigrellales</taxon>
        <taxon>Silvanigrellaceae</taxon>
        <taxon>Fluviispira</taxon>
    </lineage>
</organism>
<keyword evidence="2" id="KW-1185">Reference proteome</keyword>
<sequence>MTNHNSKKEELLLGAIQDTLFFYDGHKDNITDIDLYTIKIVYHILNPSFEFSDNITQLCKNRSYFLTRSITRGQAKLLAAVFIIKEIYKNFDNSRHTNILYNCFSSENKSLNIKNERVFYQEPFFQVDHFKIWLKECSHNFNKLNNLNTTHSQSSKDFEQVIKNIDHSYVKDISLFFINNQSMGHNGYSIRMCSDTDYAKIKLLVFNKKIKVINDPVQKFSSSLKLRSLEECKNEIYKHLGDISLKEYYDTKPTSRKGVNPVFFIEKKKENNNIKEIVYKPLNNEQESMIEVITGEIYRYIIGNSQPKTKTAPCFGIASEKVSYFSIRDYFEKGADDEYILKFRKDYKGFVNILISAIFLEENDLHDGNFGFSADGKLMKIDHGQSLNTLRIEKSRFNSLGLAEIKYYDEIYYSNYDQHRSYKEKGYRKVSRGSLRKYKIVPKFLDEFLFIFLQGKYGINYIKSQEFIPSIFPTYDLRLLHFFPLSIQHHQELMQYQCEVIYKIINTPTEWYQFIANQAVQTENKTLHLKIITKILKRKFELKTAAEASHSYQAFLTHHKSHMCLYQQEIHSSCQRMSQSKRYDNSTFK</sequence>
<name>A0A833N862_9BACT</name>
<evidence type="ECO:0000313" key="2">
    <source>
        <dbReference type="Proteomes" id="UP000442694"/>
    </source>
</evidence>